<feature type="signal peptide" evidence="2">
    <location>
        <begin position="1"/>
        <end position="16"/>
    </location>
</feature>
<gene>
    <name evidence="3" type="primary">CG12310-RA</name>
</gene>
<feature type="region of interest" description="Disordered" evidence="1">
    <location>
        <begin position="83"/>
        <end position="105"/>
    </location>
</feature>
<keyword evidence="2" id="KW-0732">Signal</keyword>
<feature type="chain" id="PRO_5002927197" evidence="2">
    <location>
        <begin position="17"/>
        <end position="105"/>
    </location>
</feature>
<evidence type="ECO:0000256" key="2">
    <source>
        <dbReference type="SAM" id="SignalP"/>
    </source>
</evidence>
<sequence>MRSLILSLFWPSWLLALWLPVQLRMRSPPLPWLRMPMRIRLAMMRRAPKPLMRRNLLMMRRRLKSLVMPLTNPAMMPMRMRQPLQLRPRSRSVPSGPGSEVMVQL</sequence>
<evidence type="ECO:0000256" key="1">
    <source>
        <dbReference type="SAM" id="MobiDB-lite"/>
    </source>
</evidence>
<accession>C3KGR3</accession>
<protein>
    <submittedName>
        <fullName evidence="3">MIP04451p</fullName>
    </submittedName>
</protein>
<proteinExistence type="evidence at transcript level"/>
<reference evidence="3" key="1">
    <citation type="submission" date="2009-05" db="EMBL/GenBank/DDBJ databases">
        <authorList>
            <person name="Carlson J."/>
            <person name="Booth B."/>
            <person name="Frise E."/>
            <person name="Sandler J."/>
            <person name="Wan K."/>
            <person name="Yu C."/>
            <person name="Celniker S."/>
        </authorList>
    </citation>
    <scope>NUCLEOTIDE SEQUENCE</scope>
</reference>
<dbReference type="AlphaFoldDB" id="C3KGR3"/>
<name>C3KGR3_DROME</name>
<organism evidence="3">
    <name type="scientific">Drosophila melanogaster</name>
    <name type="common">Fruit fly</name>
    <dbReference type="NCBI Taxonomy" id="7227"/>
    <lineage>
        <taxon>Eukaryota</taxon>
        <taxon>Metazoa</taxon>
        <taxon>Ecdysozoa</taxon>
        <taxon>Arthropoda</taxon>
        <taxon>Hexapoda</taxon>
        <taxon>Insecta</taxon>
        <taxon>Pterygota</taxon>
        <taxon>Neoptera</taxon>
        <taxon>Endopterygota</taxon>
        <taxon>Diptera</taxon>
        <taxon>Brachycera</taxon>
        <taxon>Muscomorpha</taxon>
        <taxon>Ephydroidea</taxon>
        <taxon>Drosophilidae</taxon>
        <taxon>Drosophila</taxon>
        <taxon>Sophophora</taxon>
    </lineage>
</organism>
<evidence type="ECO:0000313" key="3">
    <source>
        <dbReference type="EMBL" id="ACQ57835.1"/>
    </source>
</evidence>
<dbReference type="EMBL" id="BT082128">
    <property type="protein sequence ID" value="ACQ57835.1"/>
    <property type="molecule type" value="mRNA"/>
</dbReference>